<sequence length="161" mass="17635">MLTAAKIKTSIETKYPGTIKDIKLSETDGNQIYIVDLQDQHRAYALKVDAYSGTILHLTQVKKDTSKHSVNIENGVSAALASGEEKDEELANNATPQVAISLDNAKEIALSKVKGTFNSIDLEDKNGSFIYEIEVETNKKEAVDVDINAYTGEVLSISWDN</sequence>
<dbReference type="InterPro" id="IPR025711">
    <property type="entry name" value="PepSY"/>
</dbReference>
<reference evidence="2 3" key="1">
    <citation type="submission" date="2024-09" db="EMBL/GenBank/DDBJ databases">
        <authorList>
            <person name="Sun Q."/>
            <person name="Mori K."/>
        </authorList>
    </citation>
    <scope>NUCLEOTIDE SEQUENCE [LARGE SCALE GENOMIC DNA]</scope>
    <source>
        <strain evidence="2 3">JCM 11201</strain>
    </source>
</reference>
<evidence type="ECO:0000313" key="3">
    <source>
        <dbReference type="Proteomes" id="UP001589609"/>
    </source>
</evidence>
<dbReference type="Gene3D" id="3.10.450.40">
    <property type="match status" value="2"/>
</dbReference>
<feature type="domain" description="PepSY" evidence="1">
    <location>
        <begin position="99"/>
        <end position="156"/>
    </location>
</feature>
<name>A0ABV5WCH1_9BACI</name>
<organism evidence="2 3">
    <name type="scientific">Ectobacillus funiculus</name>
    <dbReference type="NCBI Taxonomy" id="137993"/>
    <lineage>
        <taxon>Bacteria</taxon>
        <taxon>Bacillati</taxon>
        <taxon>Bacillota</taxon>
        <taxon>Bacilli</taxon>
        <taxon>Bacillales</taxon>
        <taxon>Bacillaceae</taxon>
        <taxon>Ectobacillus</taxon>
    </lineage>
</organism>
<accession>A0ABV5WCH1</accession>
<dbReference type="Pfam" id="PF03413">
    <property type="entry name" value="PepSY"/>
    <property type="match status" value="2"/>
</dbReference>
<comment type="caution">
    <text evidence="2">The sequence shown here is derived from an EMBL/GenBank/DDBJ whole genome shotgun (WGS) entry which is preliminary data.</text>
</comment>
<proteinExistence type="predicted"/>
<keyword evidence="3" id="KW-1185">Reference proteome</keyword>
<dbReference type="EMBL" id="JBHMAF010000024">
    <property type="protein sequence ID" value="MFB9758282.1"/>
    <property type="molecule type" value="Genomic_DNA"/>
</dbReference>
<protein>
    <submittedName>
        <fullName evidence="2">PepSY domain-containing protein</fullName>
    </submittedName>
</protein>
<dbReference type="RefSeq" id="WP_379948552.1">
    <property type="nucleotide sequence ID" value="NZ_JBHMAF010000024.1"/>
</dbReference>
<gene>
    <name evidence="2" type="ORF">ACFFMS_07070</name>
</gene>
<dbReference type="Proteomes" id="UP001589609">
    <property type="component" value="Unassembled WGS sequence"/>
</dbReference>
<evidence type="ECO:0000259" key="1">
    <source>
        <dbReference type="Pfam" id="PF03413"/>
    </source>
</evidence>
<evidence type="ECO:0000313" key="2">
    <source>
        <dbReference type="EMBL" id="MFB9758282.1"/>
    </source>
</evidence>
<feature type="domain" description="PepSY" evidence="1">
    <location>
        <begin position="2"/>
        <end position="56"/>
    </location>
</feature>